<feature type="transmembrane region" description="Helical" evidence="3">
    <location>
        <begin position="26"/>
        <end position="50"/>
    </location>
</feature>
<feature type="coiled-coil region" evidence="1">
    <location>
        <begin position="572"/>
        <end position="616"/>
    </location>
</feature>
<feature type="transmembrane region" description="Helical" evidence="3">
    <location>
        <begin position="152"/>
        <end position="170"/>
    </location>
</feature>
<feature type="region of interest" description="Disordered" evidence="2">
    <location>
        <begin position="660"/>
        <end position="758"/>
    </location>
</feature>
<evidence type="ECO:0000256" key="3">
    <source>
        <dbReference type="SAM" id="Phobius"/>
    </source>
</evidence>
<feature type="coiled-coil region" evidence="1">
    <location>
        <begin position="490"/>
        <end position="527"/>
    </location>
</feature>
<keyword evidence="5" id="KW-1185">Reference proteome</keyword>
<feature type="compositionally biased region" description="Basic and acidic residues" evidence="2">
    <location>
        <begin position="925"/>
        <end position="958"/>
    </location>
</feature>
<evidence type="ECO:0000256" key="2">
    <source>
        <dbReference type="SAM" id="MobiDB-lite"/>
    </source>
</evidence>
<organism evidence="4 5">
    <name type="scientific">Flavobacterium qiangtangense</name>
    <dbReference type="NCBI Taxonomy" id="1442595"/>
    <lineage>
        <taxon>Bacteria</taxon>
        <taxon>Pseudomonadati</taxon>
        <taxon>Bacteroidota</taxon>
        <taxon>Flavobacteriia</taxon>
        <taxon>Flavobacteriales</taxon>
        <taxon>Flavobacteriaceae</taxon>
        <taxon>Flavobacterium</taxon>
    </lineage>
</organism>
<evidence type="ECO:0008006" key="6">
    <source>
        <dbReference type="Google" id="ProtNLM"/>
    </source>
</evidence>
<comment type="caution">
    <text evidence="4">The sequence shown here is derived from an EMBL/GenBank/DDBJ whole genome shotgun (WGS) entry which is preliminary data.</text>
</comment>
<feature type="compositionally biased region" description="Low complexity" evidence="2">
    <location>
        <begin position="742"/>
        <end position="755"/>
    </location>
</feature>
<keyword evidence="3" id="KW-0812">Transmembrane</keyword>
<keyword evidence="1" id="KW-0175">Coiled coil</keyword>
<reference evidence="5" key="1">
    <citation type="journal article" date="2019" name="Int. J. Syst. Evol. Microbiol.">
        <title>The Global Catalogue of Microorganisms (GCM) 10K type strain sequencing project: providing services to taxonomists for standard genome sequencing and annotation.</title>
        <authorList>
            <consortium name="The Broad Institute Genomics Platform"/>
            <consortium name="The Broad Institute Genome Sequencing Center for Infectious Disease"/>
            <person name="Wu L."/>
            <person name="Ma J."/>
        </authorList>
    </citation>
    <scope>NUCLEOTIDE SEQUENCE [LARGE SCALE GENOMIC DNA]</scope>
    <source>
        <strain evidence="5">CCUG 49679</strain>
    </source>
</reference>
<keyword evidence="3" id="KW-0472">Membrane</keyword>
<evidence type="ECO:0000313" key="4">
    <source>
        <dbReference type="EMBL" id="MFC6097378.1"/>
    </source>
</evidence>
<name>A0ABW1PP13_9FLAO</name>
<protein>
    <recommendedName>
        <fullName evidence="6">DUF4175 family protein</fullName>
    </recommendedName>
</protein>
<feature type="region of interest" description="Disordered" evidence="2">
    <location>
        <begin position="922"/>
        <end position="974"/>
    </location>
</feature>
<sequence length="1107" mass="127172">MENKALIYDKLEAFIKKFYTNELLKGLIFFVGLGLLYLLFTLFIEYFLWLKPMGRTILFWTFIIVELFLLFRFIFFPIFKLFKLQKGINYEEASNIIGNHFSEVNDKLKNFLQLSNDTNQTELLLASIDQKAQTLNPIPFGNAINFKGNVKYLPWAIIPILFFAFFMISGNSDVITQSFNRVVRYNERFSPPAPFAFVVTNPSLQTEQGNDFVLQVKSQGKVVPENAMIFIDGESYFMESTKPGVFEYKFSKPTKNVNFHIESNEVTTKDFELAVVAVPTIANFEMVLNFPSYLNKKSEVIQGSGNAIVPEGTKVTWKVATLATNSVEWSDLKTITPFLSNENTFQITKSINQNIEYQILTSNAKVKHYEKLNYQISIIKDQFPTIAVNNAPDSLKLNQNVVVGQVSDDNGLSKMQIVFYPKNKNNEAKKMALPVKKDVFDQFIFSFPGNLPVEEGVSYEYYFEVFDNDALHNFKSTKSSVFADRIATVEEKEEQNLQQQNDNIKSLENSIKNKDKQLSEIDKLQKLGKEKSNLEFKDQQKVNDFIQRQKQQEQMMKEFSKKMEDNLDKFKTDKKDEFKEELKDRLEKANKEIEKNEKLLDELKKLSEKLKEEELFEKIDKFKQSSKNQTKNLEQLVELTKKYYVEKKAEQLAEKLDKLSEKQDKLANDDKQNSTEKQNEVNKEFDKIQEELYQLEKDNKELKSPMDIPKDEQTEKSIDEDLKKASEELQKDKKDKAKPKQKSASQKMKKMSGAMMDAMEGGESEQLEEDVKMLRQILDNLLAYSFSQEDLMKQFKGIKKGSLSYNKNLKTQQDLKLQFKHVDDSLFAMSLRNPKLGENITTEVGNVHYNIDKSLETLAESQIPKGVSHQQYAVSSSNKLADFLSEILNSMQMEMQGMGSGKPKPGKGQGMQLPDIIQKQQSLGEKMKDGMKDGKKPGQKPGEKPGEGKEGKSGKDGKGGGNEGEGGEDGEGDAGKVLEIYKEQQRLREALQKALEKEGMGGNGQNALNQMKQIEKDLLNRGFKNETLQKMLNLKHELLKLNNAIQQQGEENKRQSETNKKEYNNQTNAVSPALKQYLNSIEILNRQTLPLRPNYNQKVQEYFRKDD</sequence>
<keyword evidence="3" id="KW-1133">Transmembrane helix</keyword>
<dbReference type="RefSeq" id="WP_379792335.1">
    <property type="nucleotide sequence ID" value="NZ_JBHSQB010000009.1"/>
</dbReference>
<evidence type="ECO:0000313" key="5">
    <source>
        <dbReference type="Proteomes" id="UP001596287"/>
    </source>
</evidence>
<feature type="compositionally biased region" description="Basic and acidic residues" evidence="2">
    <location>
        <begin position="1050"/>
        <end position="1063"/>
    </location>
</feature>
<feature type="region of interest" description="Disordered" evidence="2">
    <location>
        <begin position="1047"/>
        <end position="1070"/>
    </location>
</feature>
<feature type="compositionally biased region" description="Basic and acidic residues" evidence="2">
    <location>
        <begin position="660"/>
        <end position="735"/>
    </location>
</feature>
<accession>A0ABW1PP13</accession>
<feature type="transmembrane region" description="Helical" evidence="3">
    <location>
        <begin position="56"/>
        <end position="79"/>
    </location>
</feature>
<gene>
    <name evidence="4" type="ORF">ACFPVY_12050</name>
</gene>
<dbReference type="Proteomes" id="UP001596287">
    <property type="component" value="Unassembled WGS sequence"/>
</dbReference>
<evidence type="ECO:0000256" key="1">
    <source>
        <dbReference type="SAM" id="Coils"/>
    </source>
</evidence>
<dbReference type="EMBL" id="JBHSQB010000009">
    <property type="protein sequence ID" value="MFC6097378.1"/>
    <property type="molecule type" value="Genomic_DNA"/>
</dbReference>
<proteinExistence type="predicted"/>